<keyword evidence="1" id="KW-0472">Membrane</keyword>
<accession>A0A225EFA3</accession>
<keyword evidence="3" id="KW-1185">Reference proteome</keyword>
<evidence type="ECO:0000313" key="3">
    <source>
        <dbReference type="Proteomes" id="UP000214646"/>
    </source>
</evidence>
<dbReference type="EMBL" id="NIDE01000001">
    <property type="protein sequence ID" value="OWK47035.1"/>
    <property type="molecule type" value="Genomic_DNA"/>
</dbReference>
<dbReference type="RefSeq" id="WP_088252185.1">
    <property type="nucleotide sequence ID" value="NZ_NIDE01000001.1"/>
</dbReference>
<feature type="transmembrane region" description="Helical" evidence="1">
    <location>
        <begin position="222"/>
        <end position="242"/>
    </location>
</feature>
<organism evidence="2 3">
    <name type="scientific">Fimbriiglobus ruber</name>
    <dbReference type="NCBI Taxonomy" id="1908690"/>
    <lineage>
        <taxon>Bacteria</taxon>
        <taxon>Pseudomonadati</taxon>
        <taxon>Planctomycetota</taxon>
        <taxon>Planctomycetia</taxon>
        <taxon>Gemmatales</taxon>
        <taxon>Gemmataceae</taxon>
        <taxon>Fimbriiglobus</taxon>
    </lineage>
</organism>
<proteinExistence type="predicted"/>
<dbReference type="AlphaFoldDB" id="A0A225EFA3"/>
<reference evidence="3" key="1">
    <citation type="submission" date="2017-06" db="EMBL/GenBank/DDBJ databases">
        <title>Genome analysis of Fimbriiglobus ruber SP5, the first member of the order Planctomycetales with confirmed chitinolytic capability.</title>
        <authorList>
            <person name="Ravin N.V."/>
            <person name="Rakitin A.L."/>
            <person name="Ivanova A.A."/>
            <person name="Beletsky A.V."/>
            <person name="Kulichevskaya I.S."/>
            <person name="Mardanov A.V."/>
            <person name="Dedysh S.N."/>
        </authorList>
    </citation>
    <scope>NUCLEOTIDE SEQUENCE [LARGE SCALE GENOMIC DNA]</scope>
    <source>
        <strain evidence="3">SP5</strain>
    </source>
</reference>
<sequence>MRLTCKFEELSTDVQKYLHDVRTRKDRGIPGVFVARGDSKTTWAFIVGPFVAFVMLVMSCASTKSPWAVAMLQAAAVLLGGWTVIYAVRRWFVRGQTFAGFFTYFDPRFVYEVDGEMVTVTDLETVTEITARPPALVVFRFPQRAFGIQAVSRPRAEYVADYYWAVAKLEKDQNGPWTNPAELGAAAKFLVEEDERPRDMGELKLDFDEIPEVVEPERKPSFGFLGLGTIVISGVMLFLLFWGCNQVTVDDRAFARAKDGGAPGLRGYLIEESNTKHRDEARQALYDLYAAPIARLRSGQPAAFPKLREGMVALLESVRTANTPVLSLKVVDKNPIPGTEAGAADLVRSNLADGLGRSIGPEMIAFVAPPDGQPAHLTVEYEFRKDPIGSIYRVQLTVTIRPDLTKEPVASETWQNREMIFPLLMMGSTTPDMIAQYLCRELVGEYKPAPPPEPEEGGDF</sequence>
<evidence type="ECO:0000313" key="2">
    <source>
        <dbReference type="EMBL" id="OWK47035.1"/>
    </source>
</evidence>
<keyword evidence="1" id="KW-1133">Transmembrane helix</keyword>
<dbReference type="Proteomes" id="UP000214646">
    <property type="component" value="Unassembled WGS sequence"/>
</dbReference>
<evidence type="ECO:0000256" key="1">
    <source>
        <dbReference type="SAM" id="Phobius"/>
    </source>
</evidence>
<dbReference type="OrthoDB" id="9837068at2"/>
<protein>
    <submittedName>
        <fullName evidence="2">Uncharacterized protein</fullName>
    </submittedName>
</protein>
<feature type="transmembrane region" description="Helical" evidence="1">
    <location>
        <begin position="43"/>
        <end position="61"/>
    </location>
</feature>
<keyword evidence="1" id="KW-0812">Transmembrane</keyword>
<gene>
    <name evidence="2" type="ORF">FRUB_00734</name>
</gene>
<comment type="caution">
    <text evidence="2">The sequence shown here is derived from an EMBL/GenBank/DDBJ whole genome shotgun (WGS) entry which is preliminary data.</text>
</comment>
<feature type="transmembrane region" description="Helical" evidence="1">
    <location>
        <begin position="67"/>
        <end position="88"/>
    </location>
</feature>
<name>A0A225EFA3_9BACT</name>